<keyword evidence="8" id="KW-0206">Cytoskeleton</keyword>
<feature type="compositionally biased region" description="Polar residues" evidence="11">
    <location>
        <begin position="3807"/>
        <end position="3824"/>
    </location>
</feature>
<feature type="compositionally biased region" description="Low complexity" evidence="11">
    <location>
        <begin position="907"/>
        <end position="934"/>
    </location>
</feature>
<feature type="region of interest" description="Disordered" evidence="11">
    <location>
        <begin position="1384"/>
        <end position="1867"/>
    </location>
</feature>
<dbReference type="PROSITE" id="PS00411">
    <property type="entry name" value="KINESIN_MOTOR_1"/>
    <property type="match status" value="1"/>
</dbReference>
<feature type="region of interest" description="Disordered" evidence="11">
    <location>
        <begin position="4567"/>
        <end position="4597"/>
    </location>
</feature>
<feature type="compositionally biased region" description="Basic and acidic residues" evidence="11">
    <location>
        <begin position="3099"/>
        <end position="3113"/>
    </location>
</feature>
<feature type="compositionally biased region" description="Acidic residues" evidence="11">
    <location>
        <begin position="3055"/>
        <end position="3072"/>
    </location>
</feature>
<reference evidence="17" key="1">
    <citation type="journal article" date="2016" name="Genome Biol. Evol.">
        <title>Conserved non-coding elements in the most distant genera of cephalochordates: the Goldilocks principle.</title>
        <authorList>
            <person name="Yue J.X."/>
            <person name="Kozmikova I."/>
            <person name="Ono H."/>
            <person name="Nossa C.W."/>
            <person name="Kozmik Z."/>
            <person name="Putnam N.H."/>
            <person name="Yu J.K."/>
            <person name="Holland L.Z."/>
        </authorList>
    </citation>
    <scope>NUCLEOTIDE SEQUENCE</scope>
</reference>
<feature type="compositionally biased region" description="Polar residues" evidence="11">
    <location>
        <begin position="4944"/>
        <end position="4961"/>
    </location>
</feature>
<feature type="region of interest" description="Disordered" evidence="11">
    <location>
        <begin position="2718"/>
        <end position="2738"/>
    </location>
</feature>
<feature type="compositionally biased region" description="Polar residues" evidence="11">
    <location>
        <begin position="5031"/>
        <end position="5044"/>
    </location>
</feature>
<feature type="compositionally biased region" description="Low complexity" evidence="11">
    <location>
        <begin position="1348"/>
        <end position="1358"/>
    </location>
</feature>
<feature type="compositionally biased region" description="Low complexity" evidence="11">
    <location>
        <begin position="5666"/>
        <end position="5678"/>
    </location>
</feature>
<feature type="compositionally biased region" description="Low complexity" evidence="11">
    <location>
        <begin position="1540"/>
        <end position="1549"/>
    </location>
</feature>
<feature type="compositionally biased region" description="Polar residues" evidence="11">
    <location>
        <begin position="1443"/>
        <end position="1455"/>
    </location>
</feature>
<feature type="region of interest" description="Disordered" evidence="11">
    <location>
        <begin position="3167"/>
        <end position="3234"/>
    </location>
</feature>
<feature type="region of interest" description="Disordered" evidence="11">
    <location>
        <begin position="4796"/>
        <end position="4831"/>
    </location>
</feature>
<keyword evidence="3" id="KW-0597">Phosphoprotein</keyword>
<dbReference type="RefSeq" id="XP_035693280.1">
    <property type="nucleotide sequence ID" value="XM_035837387.1"/>
</dbReference>
<feature type="compositionally biased region" description="Basic and acidic residues" evidence="11">
    <location>
        <begin position="1595"/>
        <end position="1609"/>
    </location>
</feature>
<keyword evidence="6 10" id="KW-0175">Coiled coil</keyword>
<feature type="region of interest" description="Disordered" evidence="11">
    <location>
        <begin position="4298"/>
        <end position="4385"/>
    </location>
</feature>
<feature type="region of interest" description="Disordered" evidence="11">
    <location>
        <begin position="6195"/>
        <end position="6231"/>
    </location>
</feature>
<dbReference type="PROSITE" id="PS50006">
    <property type="entry name" value="FHA_DOMAIN"/>
    <property type="match status" value="1"/>
</dbReference>
<feature type="compositionally biased region" description="Basic and acidic residues" evidence="11">
    <location>
        <begin position="1489"/>
        <end position="1503"/>
    </location>
</feature>
<dbReference type="SMART" id="SM00240">
    <property type="entry name" value="FHA"/>
    <property type="match status" value="1"/>
</dbReference>
<evidence type="ECO:0000256" key="6">
    <source>
        <dbReference type="ARBA" id="ARBA00023054"/>
    </source>
</evidence>
<evidence type="ECO:0000256" key="10">
    <source>
        <dbReference type="SAM" id="Coils"/>
    </source>
</evidence>
<dbReference type="SMART" id="SM00129">
    <property type="entry name" value="KISc"/>
    <property type="match status" value="1"/>
</dbReference>
<dbReference type="InterPro" id="IPR036961">
    <property type="entry name" value="Kinesin_motor_dom_sf"/>
</dbReference>
<feature type="compositionally biased region" description="Polar residues" evidence="11">
    <location>
        <begin position="5008"/>
        <end position="5025"/>
    </location>
</feature>
<feature type="region of interest" description="Disordered" evidence="11">
    <location>
        <begin position="3587"/>
        <end position="3947"/>
    </location>
</feature>
<evidence type="ECO:0000259" key="13">
    <source>
        <dbReference type="PROSITE" id="PS50067"/>
    </source>
</evidence>
<feature type="compositionally biased region" description="Pro residues" evidence="11">
    <location>
        <begin position="636"/>
        <end position="645"/>
    </location>
</feature>
<feature type="region of interest" description="Disordered" evidence="11">
    <location>
        <begin position="5394"/>
        <end position="5540"/>
    </location>
</feature>
<dbReference type="InterPro" id="IPR000253">
    <property type="entry name" value="FHA_dom"/>
</dbReference>
<keyword evidence="7 9" id="KW-0505">Motor protein</keyword>
<dbReference type="GO" id="GO:0005856">
    <property type="term" value="C:cytoskeleton"/>
    <property type="evidence" value="ECO:0007669"/>
    <property type="project" value="UniProtKB-SubCell"/>
</dbReference>
<dbReference type="Pfam" id="PF01852">
    <property type="entry name" value="START"/>
    <property type="match status" value="1"/>
</dbReference>
<dbReference type="InterPro" id="IPR008984">
    <property type="entry name" value="SMAD_FHA_dom_sf"/>
</dbReference>
<dbReference type="Gene3D" id="2.60.200.20">
    <property type="match status" value="1"/>
</dbReference>
<dbReference type="OMA" id="HIAWIQQ"/>
<feature type="region of interest" description="Disordered" evidence="11">
    <location>
        <begin position="5228"/>
        <end position="5254"/>
    </location>
</feature>
<dbReference type="SUPFAM" id="SSF52540">
    <property type="entry name" value="P-loop containing nucleoside triphosphate hydrolases"/>
    <property type="match status" value="1"/>
</dbReference>
<evidence type="ECO:0000259" key="14">
    <source>
        <dbReference type="PROSITE" id="PS50209"/>
    </source>
</evidence>
<feature type="domain" description="Kinesin motor" evidence="13">
    <location>
        <begin position="3"/>
        <end position="388"/>
    </location>
</feature>
<feature type="compositionally biased region" description="Acidic residues" evidence="11">
    <location>
        <begin position="1772"/>
        <end position="1793"/>
    </location>
</feature>
<feature type="coiled-coil region" evidence="10">
    <location>
        <begin position="5724"/>
        <end position="5766"/>
    </location>
</feature>
<evidence type="ECO:0000256" key="11">
    <source>
        <dbReference type="SAM" id="MobiDB-lite"/>
    </source>
</evidence>
<feature type="compositionally biased region" description="Polar residues" evidence="11">
    <location>
        <begin position="4917"/>
        <end position="4935"/>
    </location>
</feature>
<feature type="compositionally biased region" description="Basic and acidic residues" evidence="11">
    <location>
        <begin position="4346"/>
        <end position="4358"/>
    </location>
</feature>
<evidence type="ECO:0000256" key="4">
    <source>
        <dbReference type="ARBA" id="ARBA00022741"/>
    </source>
</evidence>
<feature type="compositionally biased region" description="Basic residues" evidence="11">
    <location>
        <begin position="1010"/>
        <end position="1020"/>
    </location>
</feature>
<dbReference type="GO" id="GO:0005737">
    <property type="term" value="C:cytoplasm"/>
    <property type="evidence" value="ECO:0007669"/>
    <property type="project" value="UniProtKB-ARBA"/>
</dbReference>
<dbReference type="InterPro" id="IPR027417">
    <property type="entry name" value="P-loop_NTPase"/>
</dbReference>
<feature type="compositionally biased region" description="Basic and acidic residues" evidence="11">
    <location>
        <begin position="2947"/>
        <end position="2956"/>
    </location>
</feature>
<proteinExistence type="inferred from homology"/>
<feature type="compositionally biased region" description="Low complexity" evidence="11">
    <location>
        <begin position="1651"/>
        <end position="1665"/>
    </location>
</feature>
<dbReference type="Pfam" id="PF00498">
    <property type="entry name" value="FHA"/>
    <property type="match status" value="1"/>
</dbReference>
<dbReference type="Gene3D" id="3.30.530.20">
    <property type="match status" value="1"/>
</dbReference>
<protein>
    <submittedName>
        <fullName evidence="17">Microtubule-associated protein futsch-like</fullName>
    </submittedName>
</protein>
<dbReference type="PANTHER" id="PTHR47117">
    <property type="entry name" value="STAR-RELATED LIPID TRANSFER PROTEIN 9"/>
    <property type="match status" value="1"/>
</dbReference>
<feature type="region of interest" description="Disordered" evidence="11">
    <location>
        <begin position="1906"/>
        <end position="1932"/>
    </location>
</feature>
<dbReference type="GeneID" id="118427547"/>
<dbReference type="PRINTS" id="PR00380">
    <property type="entry name" value="KINESINHEAVY"/>
</dbReference>
<feature type="compositionally biased region" description="Polar residues" evidence="11">
    <location>
        <begin position="5932"/>
        <end position="5971"/>
    </location>
</feature>
<feature type="compositionally biased region" description="Basic and acidic residues" evidence="11">
    <location>
        <begin position="2673"/>
        <end position="2688"/>
    </location>
</feature>
<gene>
    <name evidence="17" type="primary">LOC118427547</name>
</gene>
<feature type="compositionally biased region" description="Polar residues" evidence="11">
    <location>
        <begin position="1749"/>
        <end position="1766"/>
    </location>
</feature>
<feature type="compositionally biased region" description="Acidic residues" evidence="11">
    <location>
        <begin position="3607"/>
        <end position="3618"/>
    </location>
</feature>
<feature type="compositionally biased region" description="Polar residues" evidence="11">
    <location>
        <begin position="886"/>
        <end position="897"/>
    </location>
</feature>
<keyword evidence="16" id="KW-1185">Reference proteome</keyword>
<feature type="compositionally biased region" description="Polar residues" evidence="11">
    <location>
        <begin position="1048"/>
        <end position="1067"/>
    </location>
</feature>
<dbReference type="InterPro" id="IPR001315">
    <property type="entry name" value="CARD"/>
</dbReference>
<feature type="compositionally biased region" description="Polar residues" evidence="11">
    <location>
        <begin position="1135"/>
        <end position="1147"/>
    </location>
</feature>
<feature type="compositionally biased region" description="Basic and acidic residues" evidence="11">
    <location>
        <begin position="2422"/>
        <end position="2435"/>
    </location>
</feature>
<feature type="region of interest" description="Disordered" evidence="11">
    <location>
        <begin position="3099"/>
        <end position="3141"/>
    </location>
</feature>
<feature type="compositionally biased region" description="Pro residues" evidence="11">
    <location>
        <begin position="1037"/>
        <end position="1046"/>
    </location>
</feature>
<keyword evidence="5 9" id="KW-0067">ATP-binding</keyword>
<sequence>MANVKVAIRVRPLSKRELDAKAQFIIQINENTTSVTNIKLDGTQEGYGDTRERLKHFVFDYSYWSVDQNSPDYSAQEQIFQDLGTDVLASAFEGYNACVFAYGQTGTGKTYTMMGDTDRLGLIPRISEGLFSRIDDHVGERVTFKTEVSYLEIYNERVRDLLCHPGAKANTYSLKVREHPEKGPYVQDLSRHLVSDYTSLERLIQRGNENRTTAATYIHDLSSRSHAIFTIYFSQAKLEDNLPREVVSKIHLVDLAGSERADPNYHKDRLKEGANINKSLVTLGTVISALAYQQEKGVTSSPWTSENSLLSASTESFGSIGDDLGSSVGKAGKKMAFIPYRDSVLTWLLKDSLGGNAKTIMIAAISPASICYSETINTLRYARRAKRIVNRPKINEDPNVRLIRELRAEIGRLKKLLQNHDMARLYLMNGHSSYNKRSSSMSLNEDRNQVITEMLMRNEEKVEQLTKDWSDKWEETQSIIQETRLGIRRPSSVGVIVESQLPHLIGMDDDMLSTGIVIYHLKDGKTIIGTEENEDEPDIVLDGPFMEKEHCVIRNENNTVYLHPINGAACAVNGMDITTPIRLKQGAVILLGKMHMFRFNNPFEAARLRRERSTGSMNGVGLGSTMSLNSDGEGESPPPLIPSPISPRSVLSLSWEWERYQRVEAEKVEEARRQLDELHQQRLLAEEEHQRLQAEMAEKQKAHQEAIDRQRALLERLRQEADGAQSVAEQEIQEARRRLAQEIQEAEDLKLKQQQLERQEFAVQTDSMESREAAIQYDVMGQPRDKAKPTTQSVSTTATTLTDQVLIDETRLKELQEKERLFEQLRWRMDHDTMALEMDRVSPIGAQDENVYVSPKTSTDDDSSSVATTVKAHPKLGLLKMEEMSEGQTPSTLTPATMTPLCHSPRSGSPTPSNYSTSSMSLPSMSDSSMSMSMEHGGQKSKAALSRRRSREGSSPTKEKPSPTAEDVTARLYPGSPSSVRKAWQAKGEKEEGGTVPAPERSKSPTTYKKNGRTYVRKRALHDASDDNPFSAGQTPPVKPKTPGRPAPSSSSISEDRGSTANGTRATSPKRERQRQLQPKSPTKDRSSVSTLQSDDSVKQTRAQEQKQSVVTGTTVHREKRIVVKKAQAETDSVSLLLQETGDSSEPLTKPGKKHRPRVFHVEDSVGKILHDSGDQTDSGISVSIETMTTRVEVKADQAQTFPLDRRKVESEDTQTPPSFLEQVSARLEAVQQTKDSLDTQSKADSSSFGSFVGRDRGDILNRRAVSASRASSVAETLSEDWSTVSDSAAIANIKKRWQRRRFIDRPEDVSPITWGPTPYQRPRSAGDERKPRWWSVGGMGGGGGGSDTPLSLSTSDTDSLYSVRSARRYGSADSIAHDAFARSLRGEEGASPSPAPIRRSKSAGAVKTTSSGLAALADIRSRSPSSRLLPTPPKRKPPVGGSRTTSPRSPSGAKSATKPKLDTSKKTTSHEKRLVSPTKPQASQGAKPKREMSPPKSVERKISSTKAAKGEVSPTEAAKSPTKTVKRVGSPTKNTSGIKSPTKTTSPTKPLPPTKPTKAVSLLATKSKSQMPKPPITRPKPKLDDLKKKAKSTPRSEPDGKAREDKKVKPPVPKKPTSLSRDSKASVGKTDAAPKATSPVKRKTPSPAARSPSVTSPTRSSPKSFPSDASTRSDPSVKSKSPSEASSKSDGKGRKSKSPVQKGSTGKPRKITSYVIGPEPNVEKYKPKSKVRAHIKRTLAERAKRGDTPSSQEGSILSGGTSSVSIAMDDVMTEATEESVYSDDSLEGEEGAEMPSTPKSLTVHPLPIKERVEASSDTESIYSVDSLMAEGETSPESDSLMIKKVGHKKVRKEPSELEADSLDSADSLEDAWEDGAVAALKKAVDAGDEHAAQRGVNVHIEASAEMQSSMETVSTAVSSDVTSQTTEGADDASSVIELGEEMMIDSDVTSASAAVMEGEMTSDDVPTQEARVTTEEPQPAATSPTSLNLKEVPQKPAEDGESPSEKDSLASDSSPDKEARAGVPAGKQSSAEAAGDGDDEAARYSADSLNEADSPTDAEEPKPAESEKTLVDGKEGAVDQLGQKSKGDQKQPASKTATGERLDKDLTQEQNTSVPVSKKIDSDNESMHSDDSLADSREASSLPTGKQQSSKPARKVRYTRKLPSETDTFSDDSLSDRAHRSSPPKIHRRVKQLQDSTESDGVYSVDSLSEDEPKSPRKTPAARRVSSEVAEASMPTPEPIAEEDKEESSRADDQVSEDSLGEEDVAEEKDEDKQQESEVQEEDSLTTVDESHPEIDQDIPVVPQEGTEQEPKQIDSKQETQPEPSSGERPDLDKDWQEMKTTKTESEETEETEMITREDELADHRYLLAEANRSSDHEVDSDASTDEKQERLDSTNDDRSPEAPAMQLEDHLAEESPTSQPDDHISEEHVREVDEQTSADVRDNQLAVDSRVQSDKEQSDGSDFDLPSVLHIISDIQAQAVEVSNLLTTEEERVLPTTIESGQQTTIRHTKKTLTTGPVVVDEVGFEEVKSESADFGTHAEEATSKTHTESAASAVIGSSSTQFISNREGSSMDAESETVGADVPGYSGKDVCTTGTQWDKPEQSTAAVGTDSTEQKDLSMNTEDSAQLSDTTNTEQDLPKCTETSTLTQLDMSQQEVTAVSTESVGQEDFGLNKEDSTQLHDRRTNTEVSPKYTDESKVTQLDMSEQLPAAVDTEVDRQQDFRTRTEDFTQSSDIAATTEQFVSEYADASTETQSDQGVTAHAVVTTEQQDVVIKTEGPIQYGDSTEHASIETELDKSEQRASAVSAEEQDRYHYSDSTADTEAAEHTQVTSTDDIDVTDSHEQLVRDSNLTSRRVPEAEESTLKSPVQGTTAFGAQSSLSYHKETESSTRPPGQDSSSRLVLSSTSSNSFEQQTVASPSDLTPHLEKHFPTSHLVKKRAAASRKVSDDAEKDPVPPQPLSPAIEFFAEEFAIRTVDGAMSWISQEIREGTTIDELKSQYESNKLSCHDFPTPETTSEEEDSLDGPDKKVETSRQVSPPAEMVFRKIIVERSEAEEDSPQTESLEDDSSEGADQAVPRIVETTRVSTVAGCITYHVEHEIEGEESSEHQGEEDTEDDDSGKDITQNDIGSASPSKKDMFVFETQQVENFAERVISKAVTEAVTSVLTTDSESDLSDFEKSPAYSRKNIGSAKGQDAAKATPARLADDSQKESLQLLSSDTSTYSSTASLEDSSDHTLIYQKSFQLLSSDTSTYGSTVSLEDTVEDISDKTLVSSPEVEMLADSVVSVAIKEAFRDASKAEHVDELPERTEPDGEHQPSAGPIFAVASTGSQQLPHKTSCIEDEDSDIGMTDDELDIDDDSTAPLTPPFEKEASDHVHQVNEADELAACSDVTIPEIASVPPTIGEDSVDIDKTKEEEMPDAELAPIITLDPLLQGPEHPVSKVSDTTSEGTSSTVMPELQQDQKEALPSEQVEASIGPEMEDTIQEDSSISSHDDTSEDQTEADVQQVVLEDDELTVPLADVSLDPENQNLYPEVVKITHTSENDKDTVEEDVMATDDGHIENNNAVVPADAVIHALDHFEEQALVTDKSEETSEEPDTVTWVDSIEEEDLPEDEERTVAAPSTKDAADAHPQADGFEQSDRHKTSHEREDVLEWQPFVSAATVQDQLERNDLPQPLESSTPNGHKVPTDAAAPVTVDKVLTEDQRAKPIPPMSPDREPVPQDQTDDDKYMSAASSGEDIDSWTKVLGYKPDGDLQSSQSDSGDDKGTTSTEDTGDGLAYQGFTSPEAMSTGTTPTPTSPFFQEPGTSDQSQPSLFEQQSDSLDVDASETYKTQLPEEEQASSDGTEDDDSASSFSASSTDSEEYSEHDALVERSMMVSRSQSEQILPASKRPRTSDWGRQQSLESAGISAAEPIGERSRSLPRNVAMDNDDMDEDTPKQKVGTEQPLDVVCAPCPVQHGSVSFEEAEPRQSVNTPEKTQSEESGLFVTEDALLHDDAIDKNSTLMHAGHEAGIECAVSSSVIRGDLPSSVSVSDFELPSSKVPSHPELALPGSRTTTFSVDRESMVSDASFPPSTTPEQTPPGVSPVLLQNTTKLAEHKAPVSAPNDQLSDSLSLCGPRQVDEAGSSTDAKLNDTAHILPSEQASPLTDLPNMQPQDRSTHSFEEQIIGKTTDDLPPSVITKQTETSATNLPSIAYESNIPLNFEVYNADNSALDENTARRNSAGDTESNSTILHYDYQGTLPDLPTKSYSYGNQQAEMYQQMSGHIGTRSFEEELVGSYPSLPIKTKEFVTPAATPLPTGLQGASESQQVEETSDRRKITLPMYHSLDSQESDTLPSLESDDGNREGEDNRETEQWQGHVSDVKQTAVTSTPQSTSHDRQLLEQRDNSCVVNVESPNILHPYSLTHEEGLNSHPYSLQQAVQRREATSETSHLQMESLRIEISSIDSLTHTSSEHAVGSDNIVRGTSVGDEYLLKTDLADGVQFQQMRQNTTDVSPSPLNVFDLDPNDNDLRVLRETQESLDRVLAETGSLSPVSSTDEVRSSDSELMALMAELEEEEFLENVGKSSSFSALDQRRSSNSSDDDWPHSVSLPSVRERELSPVLPLILVSKPSQVEPQQMPSLDNNALAQQNTAVSSFDNQPRVSANFSSFEPTKDTAEPSISIPHNADVLTLHSDNVFESSPDIPHTQDVVILRRKPKESKETKAETAAKRVSFSDEVDVLQLSSQSLASETSEPVFTSPIVTTTAVRKLDSTVSTVELKSILKPDSSPQGKLLPSTEAENYQDAAAKERITFHPSDTSGFKTPIDSPKLKRRNPRKPGSTCSEGNLDNLDSILTSYTAATGGKSSSMDNDINALTRPLTTPLQAYAVRVKKAKGESSSSEDSEVEYVVDTDPELEQDSPEDSEPNDLIGETDSPSHTLNFENSDSQIQEASSHRHQHRSAQQSEYKDIQATQSPNQYEGDYDYTGTQHDAVFEQLTRGQYSTSSPTPTSEIIYDLDKPVFQPGSPSSPGGVTETVSQQVSPDMESSMYTRRATTSLPSESALNLRNAAVSQETQLRQQQQMDQDLAAVSPGQRAEYSDTDNLSQLLLDTSDLSNNSDQTSDSTNTAELFRAAEDLVGDFEDTETSNSSLSPRQGTFDQGSRRFNLESSSQSSSNTSVSTLVERRVHAHSQSSETVSIDTRYGSVGGMDRHTAGSVTSVKITKDMQTGDDDNLEPLRVITPSKYQKTVSTADEDQVHRSSGKSLSLPSLGPSPPLSAWDIFRQRFEQKRNTMEKAIGTDDREMRSEAVGTDDRERLLRNAATGMDDLPARHTRSETTEADWSLEYEHLSGISLGTTFSTEHSTEYPEEEGPGEYQITTEPEYTENGLSEVTSGYGSELNLHADAIRRHRVASQKDMTRQKCSEYIQRQEGYSDETSSNEESEDASFNSPTRQSEGLLIEASDLDTNPSISPMYLSPDGERGKKHVSWSPEPQVIISQQSGGSQSTDSLLDENPLCPTSPEISFSSRSDSRTEYTASASNVRSSTPARSTGSPQFRDVGMPVQLTSLLEKSAQSDSFTQTDSFSSQSLNLSLSSSGSSSDFYTKENQLQNLKHERDNIMAYFGRDLSRQELTVELAEAKINYGIGETDAMLRMLQFGLPLDHPLAEVYMKEKEKEAFERVRSRSSSPVRNVSPSRTPAGLRSGSASPEKYSSPTAHLRTSLSPQEASVASPQKHNQIDELLMEYQRARHHADMEINKARQKLRERTEGERRRLQQEMEHLRTVEKEKLSTVKNVEKAVVEEKKNLLKWQKPARTPGETDGEKTNRKMARQPVDPPTHDSPQSPILDQHIDAEIQQLRQQYTALSSMKTDKKPPPPPEKAHQQRYLAPRQVHRQNSDTSSVSSTTSSVTRCVDEHYTKTEEILTSAAAQLQRIRERAKRAVLMGPPASDESVQSARGRSPTARITPSSLHHNLTTQSAAPQGRQETNNKDFNYSQSLQRIETAYPRYVPPTDPSVPHGGRVAYPSELDSMSDISSAQYLSDDTLSIASTEHSLAWDNYGNTPDSIVTRDQPQYHTAEDLYAKFRRKDARHTATHSELAASRVHETSSRFSQRNNDLSPTRTRDVSQLQSSQAGTKRPGLMEHEHPTRESQAGGRRELREETASPSRTHEYVAGLQTRTREDIPVELERYTPPRRVTVETWEEMDRHYQDRVERQRSNLLKGTTRPSPQDSPEATGSPTRGPESAQPQDLTSLGQQLTSHVMSEVCQVLGGAGGFSRPRSAGGWIFQSEEKDVVIYRKILDNSPIHCFLGIGLIAAPVGTVWRVVRDLNTRRHYDRTLKDIRTVATLGRGARIVHSVHETSQCFLQQPRDFCCLLQEGSQGGRYILAAQSVSHPSCPLTAGVTRGHLSQCGLVLEPVVQGNKEVTRVAYLIQVDLGASVLPQLVNLASRKQPHLITYLSNYISSHT</sequence>
<feature type="compositionally biased region" description="Acidic residues" evidence="11">
    <location>
        <begin position="4883"/>
        <end position="4909"/>
    </location>
</feature>
<feature type="compositionally biased region" description="Polar residues" evidence="11">
    <location>
        <begin position="2558"/>
        <end position="2571"/>
    </location>
</feature>
<feature type="compositionally biased region" description="Polar residues" evidence="11">
    <location>
        <begin position="6198"/>
        <end position="6219"/>
    </location>
</feature>
<keyword evidence="4 9" id="KW-0547">Nucleotide-binding</keyword>
<feature type="domain" description="FHA" evidence="12">
    <location>
        <begin position="526"/>
        <end position="577"/>
    </location>
</feature>
<feature type="region of interest" description="Disordered" evidence="11">
    <location>
        <begin position="3007"/>
        <end position="3081"/>
    </location>
</feature>
<dbReference type="Proteomes" id="UP000001554">
    <property type="component" value="Chromosome 1"/>
</dbReference>
<evidence type="ECO:0000313" key="16">
    <source>
        <dbReference type="Proteomes" id="UP000001554"/>
    </source>
</evidence>
<feature type="compositionally biased region" description="Polar residues" evidence="11">
    <location>
        <begin position="4145"/>
        <end position="4160"/>
    </location>
</feature>
<feature type="region of interest" description="Disordered" evidence="11">
    <location>
        <begin position="5059"/>
        <end position="5083"/>
    </location>
</feature>
<name>A0A9J7M540_BRAFL</name>
<evidence type="ECO:0000256" key="7">
    <source>
        <dbReference type="ARBA" id="ARBA00023175"/>
    </source>
</evidence>
<feature type="compositionally biased region" description="Polar residues" evidence="11">
    <location>
        <begin position="5173"/>
        <end position="5182"/>
    </location>
</feature>
<dbReference type="PANTHER" id="PTHR47117:SF6">
    <property type="entry name" value="KINESIN-LIKE PROTEIN KIF16B"/>
    <property type="match status" value="1"/>
</dbReference>
<feature type="region of interest" description="Disordered" evidence="11">
    <location>
        <begin position="1311"/>
        <end position="1358"/>
    </location>
</feature>
<feature type="region of interest" description="Disordered" evidence="11">
    <location>
        <begin position="5660"/>
        <end position="5716"/>
    </location>
</feature>
<dbReference type="CDD" id="cd22708">
    <property type="entry name" value="FHA_KIF16"/>
    <property type="match status" value="1"/>
</dbReference>
<feature type="compositionally biased region" description="Basic and acidic residues" evidence="11">
    <location>
        <begin position="6120"/>
        <end position="6151"/>
    </location>
</feature>
<feature type="compositionally biased region" description="Polar residues" evidence="11">
    <location>
        <begin position="6089"/>
        <end position="6115"/>
    </location>
</feature>
<feature type="compositionally biased region" description="Polar residues" evidence="11">
    <location>
        <begin position="1106"/>
        <end position="1115"/>
    </location>
</feature>
<feature type="compositionally biased region" description="Basic and acidic residues" evidence="11">
    <location>
        <begin position="1460"/>
        <end position="1475"/>
    </location>
</feature>
<reference evidence="17" key="3">
    <citation type="submission" date="2025-08" db="UniProtKB">
        <authorList>
            <consortium name="RefSeq"/>
        </authorList>
    </citation>
    <scope>IDENTIFICATION</scope>
</reference>
<feature type="compositionally biased region" description="Low complexity" evidence="11">
    <location>
        <begin position="1913"/>
        <end position="1927"/>
    </location>
</feature>
<evidence type="ECO:0000313" key="17">
    <source>
        <dbReference type="RefSeq" id="XP_035693280.1"/>
    </source>
</evidence>
<dbReference type="PROSITE" id="PS50209">
    <property type="entry name" value="CARD"/>
    <property type="match status" value="1"/>
</dbReference>
<feature type="region of interest" description="Disordered" evidence="11">
    <location>
        <begin position="3430"/>
        <end position="3508"/>
    </location>
</feature>
<feature type="compositionally biased region" description="Acidic residues" evidence="11">
    <location>
        <begin position="3838"/>
        <end position="3853"/>
    </location>
</feature>
<feature type="region of interest" description="Disordered" evidence="11">
    <location>
        <begin position="1231"/>
        <end position="1253"/>
    </location>
</feature>
<feature type="compositionally biased region" description="Polar residues" evidence="11">
    <location>
        <begin position="1231"/>
        <end position="1250"/>
    </location>
</feature>
<feature type="compositionally biased region" description="Low complexity" evidence="11">
    <location>
        <begin position="5880"/>
        <end position="5891"/>
    </location>
</feature>
<feature type="region of interest" description="Disordered" evidence="11">
    <location>
        <begin position="3298"/>
        <end position="3377"/>
    </location>
</feature>
<dbReference type="GO" id="GO:0008289">
    <property type="term" value="F:lipid binding"/>
    <property type="evidence" value="ECO:0007669"/>
    <property type="project" value="InterPro"/>
</dbReference>
<dbReference type="SUPFAM" id="SSF55961">
    <property type="entry name" value="Bet v1-like"/>
    <property type="match status" value="1"/>
</dbReference>
<feature type="compositionally biased region" description="Basic and acidic residues" evidence="11">
    <location>
        <begin position="1096"/>
        <end position="1105"/>
    </location>
</feature>
<feature type="compositionally biased region" description="Polar residues" evidence="11">
    <location>
        <begin position="2140"/>
        <end position="2152"/>
    </location>
</feature>
<feature type="compositionally biased region" description="Polar residues" evidence="11">
    <location>
        <begin position="2595"/>
        <end position="2667"/>
    </location>
</feature>
<dbReference type="InterPro" id="IPR002913">
    <property type="entry name" value="START_lipid-bd_dom"/>
</dbReference>
<reference evidence="16" key="2">
    <citation type="journal article" date="2020" name="Nat. Ecol. Evol.">
        <title>Deeply conserved synteny resolves early events in vertebrate evolution.</title>
        <authorList>
            <person name="Simakov O."/>
            <person name="Marletaz F."/>
            <person name="Yue J.X."/>
            <person name="O'Connell B."/>
            <person name="Jenkins J."/>
            <person name="Brandt A."/>
            <person name="Calef R."/>
            <person name="Tung C.H."/>
            <person name="Huang T.K."/>
            <person name="Schmutz J."/>
            <person name="Satoh N."/>
            <person name="Yu J.K."/>
            <person name="Putnam N.H."/>
            <person name="Green R.E."/>
            <person name="Rokhsar D.S."/>
        </authorList>
    </citation>
    <scope>NUCLEOTIDE SEQUENCE [LARGE SCALE GENOMIC DNA]</scope>
    <source>
        <strain evidence="16">S238N-H82</strain>
    </source>
</reference>
<evidence type="ECO:0000256" key="2">
    <source>
        <dbReference type="ARBA" id="ARBA00022490"/>
    </source>
</evidence>
<dbReference type="InterPro" id="IPR001752">
    <property type="entry name" value="Kinesin_motor_dom"/>
</dbReference>
<feature type="compositionally biased region" description="Polar residues" evidence="11">
    <location>
        <begin position="4359"/>
        <end position="4379"/>
    </location>
</feature>
<feature type="compositionally biased region" description="Acidic residues" evidence="11">
    <location>
        <begin position="1857"/>
        <end position="1867"/>
    </location>
</feature>
<feature type="compositionally biased region" description="Basic and acidic residues" evidence="11">
    <location>
        <begin position="1993"/>
        <end position="2021"/>
    </location>
</feature>
<feature type="compositionally biased region" description="Polar residues" evidence="11">
    <location>
        <begin position="5686"/>
        <end position="5716"/>
    </location>
</feature>
<feature type="compositionally biased region" description="Polar residues" evidence="11">
    <location>
        <begin position="2866"/>
        <end position="2883"/>
    </location>
</feature>
<feature type="region of interest" description="Disordered" evidence="11">
    <location>
        <begin position="3964"/>
        <end position="3987"/>
    </location>
</feature>
<feature type="region of interest" description="Disordered" evidence="11">
    <location>
        <begin position="1945"/>
        <end position="2466"/>
    </location>
</feature>
<accession>A0A9J7M540</accession>
<feature type="compositionally biased region" description="Gly residues" evidence="11">
    <location>
        <begin position="1338"/>
        <end position="1347"/>
    </location>
</feature>
<feature type="compositionally biased region" description="Basic and acidic residues" evidence="11">
    <location>
        <begin position="2310"/>
        <end position="2347"/>
    </location>
</feature>
<dbReference type="GO" id="GO:0005524">
    <property type="term" value="F:ATP binding"/>
    <property type="evidence" value="ECO:0007669"/>
    <property type="project" value="UniProtKB-UniRule"/>
</dbReference>
<feature type="compositionally biased region" description="Basic and acidic residues" evidence="11">
    <location>
        <begin position="2355"/>
        <end position="2402"/>
    </location>
</feature>
<feature type="compositionally biased region" description="Basic and acidic residues" evidence="11">
    <location>
        <begin position="2119"/>
        <end position="2139"/>
    </location>
</feature>
<feature type="compositionally biased region" description="Basic and acidic residues" evidence="11">
    <location>
        <begin position="2718"/>
        <end position="2730"/>
    </location>
</feature>
<dbReference type="InterPro" id="IPR023393">
    <property type="entry name" value="START-like_dom_sf"/>
</dbReference>
<feature type="compositionally biased region" description="Polar residues" evidence="11">
    <location>
        <begin position="5129"/>
        <end position="5143"/>
    </location>
</feature>
<feature type="region of interest" description="Disordered" evidence="11">
    <location>
        <begin position="6072"/>
        <end position="6160"/>
    </location>
</feature>
<feature type="compositionally biased region" description="Low complexity" evidence="11">
    <location>
        <begin position="5150"/>
        <end position="5165"/>
    </location>
</feature>
<dbReference type="PROSITE" id="PS50067">
    <property type="entry name" value="KINESIN_MOTOR_2"/>
    <property type="match status" value="1"/>
</dbReference>
<feature type="region of interest" description="Disordered" evidence="11">
    <location>
        <begin position="611"/>
        <end position="645"/>
    </location>
</feature>
<dbReference type="Gene3D" id="3.40.850.10">
    <property type="entry name" value="Kinesin motor domain"/>
    <property type="match status" value="1"/>
</dbReference>
<feature type="compositionally biased region" description="Acidic residues" evidence="11">
    <location>
        <begin position="2255"/>
        <end position="2271"/>
    </location>
</feature>
<feature type="domain" description="CARD" evidence="14">
    <location>
        <begin position="658"/>
        <end position="747"/>
    </location>
</feature>
<dbReference type="FunFam" id="3.40.850.10:FF:000021">
    <property type="entry name" value="kinesin-like protein KIF16B isoform X1"/>
    <property type="match status" value="1"/>
</dbReference>
<feature type="compositionally biased region" description="Low complexity" evidence="11">
    <location>
        <begin position="5476"/>
        <end position="5488"/>
    </location>
</feature>
<feature type="region of interest" description="Disordered" evidence="11">
    <location>
        <begin position="5924"/>
        <end position="5971"/>
    </location>
</feature>
<feature type="region of interest" description="Disordered" evidence="11">
    <location>
        <begin position="4874"/>
        <end position="4971"/>
    </location>
</feature>
<dbReference type="GO" id="GO:0007018">
    <property type="term" value="P:microtubule-based movement"/>
    <property type="evidence" value="ECO:0007669"/>
    <property type="project" value="InterPro"/>
</dbReference>
<keyword evidence="2" id="KW-0963">Cytoplasm</keyword>
<feature type="compositionally biased region" description="Polar residues" evidence="11">
    <location>
        <begin position="3124"/>
        <end position="3135"/>
    </location>
</feature>
<feature type="region of interest" description="Disordered" evidence="11">
    <location>
        <begin position="847"/>
        <end position="1116"/>
    </location>
</feature>
<feature type="region of interest" description="Disordered" evidence="11">
    <location>
        <begin position="5871"/>
        <end position="5891"/>
    </location>
</feature>
<feature type="coiled-coil region" evidence="10">
    <location>
        <begin position="661"/>
        <end position="759"/>
    </location>
</feature>
<feature type="region of interest" description="Disordered" evidence="11">
    <location>
        <begin position="4640"/>
        <end position="4665"/>
    </location>
</feature>
<dbReference type="Pfam" id="PF00225">
    <property type="entry name" value="Kinesin"/>
    <property type="match status" value="1"/>
</dbReference>
<dbReference type="PROSITE" id="PS50848">
    <property type="entry name" value="START"/>
    <property type="match status" value="1"/>
</dbReference>
<feature type="region of interest" description="Disordered" evidence="11">
    <location>
        <begin position="5002"/>
        <end position="5044"/>
    </location>
</feature>
<feature type="compositionally biased region" description="Basic and acidic residues" evidence="11">
    <location>
        <begin position="3641"/>
        <end position="3654"/>
    </location>
</feature>
<feature type="compositionally biased region" description="Polar residues" evidence="11">
    <location>
        <begin position="2913"/>
        <end position="2923"/>
    </location>
</feature>
<organism evidence="16 17">
    <name type="scientific">Branchiostoma floridae</name>
    <name type="common">Florida lancelet</name>
    <name type="synonym">Amphioxus</name>
    <dbReference type="NCBI Taxonomy" id="7739"/>
    <lineage>
        <taxon>Eukaryota</taxon>
        <taxon>Metazoa</taxon>
        <taxon>Chordata</taxon>
        <taxon>Cephalochordata</taxon>
        <taxon>Leptocardii</taxon>
        <taxon>Amphioxiformes</taxon>
        <taxon>Branchiostomatidae</taxon>
        <taxon>Branchiostoma</taxon>
    </lineage>
</organism>
<dbReference type="FunFam" id="2.60.200.20:FF:000005">
    <property type="entry name" value="Kinesin family member 16B"/>
    <property type="match status" value="1"/>
</dbReference>
<feature type="region of interest" description="Disordered" evidence="11">
    <location>
        <begin position="2777"/>
        <end position="2963"/>
    </location>
</feature>
<evidence type="ECO:0000259" key="15">
    <source>
        <dbReference type="PROSITE" id="PS50848"/>
    </source>
</evidence>
<feature type="compositionally biased region" description="Basic residues" evidence="11">
    <location>
        <begin position="1728"/>
        <end position="1738"/>
    </location>
</feature>
<feature type="region of interest" description="Disordered" evidence="11">
    <location>
        <begin position="5125"/>
        <end position="5187"/>
    </location>
</feature>
<evidence type="ECO:0000256" key="8">
    <source>
        <dbReference type="ARBA" id="ARBA00023212"/>
    </source>
</evidence>
<feature type="compositionally biased region" description="Basic and acidic residues" evidence="11">
    <location>
        <begin position="1739"/>
        <end position="1748"/>
    </location>
</feature>
<feature type="domain" description="START" evidence="15">
    <location>
        <begin position="6264"/>
        <end position="6447"/>
    </location>
</feature>
<dbReference type="InterPro" id="IPR019821">
    <property type="entry name" value="Kinesin_motor_CS"/>
</dbReference>
<feature type="compositionally biased region" description="Polar residues" evidence="11">
    <location>
        <begin position="3445"/>
        <end position="3457"/>
    </location>
</feature>
<evidence type="ECO:0000256" key="9">
    <source>
        <dbReference type="PROSITE-ProRule" id="PRU00283"/>
    </source>
</evidence>
<feature type="binding site" evidence="9">
    <location>
        <begin position="103"/>
        <end position="110"/>
    </location>
    <ligand>
        <name>ATP</name>
        <dbReference type="ChEBI" id="CHEBI:30616"/>
    </ligand>
</feature>
<feature type="compositionally biased region" description="Basic residues" evidence="11">
    <location>
        <begin position="2181"/>
        <end position="2192"/>
    </location>
</feature>
<feature type="compositionally biased region" description="Acidic residues" evidence="11">
    <location>
        <begin position="3342"/>
        <end position="3362"/>
    </location>
</feature>
<feature type="region of interest" description="Disordered" evidence="11">
    <location>
        <begin position="5789"/>
        <end position="5826"/>
    </location>
</feature>
<dbReference type="OrthoDB" id="3176171at2759"/>
<evidence type="ECO:0000256" key="1">
    <source>
        <dbReference type="ARBA" id="ARBA00004245"/>
    </source>
</evidence>
<feature type="compositionally biased region" description="Low complexity" evidence="11">
    <location>
        <begin position="3792"/>
        <end position="3802"/>
    </location>
</feature>
<feature type="compositionally biased region" description="Basic and acidic residues" evidence="11">
    <location>
        <begin position="3298"/>
        <end position="3317"/>
    </location>
</feature>
<dbReference type="SUPFAM" id="SSF49879">
    <property type="entry name" value="SMAD/FHA domain"/>
    <property type="match status" value="1"/>
</dbReference>
<evidence type="ECO:0000256" key="5">
    <source>
        <dbReference type="ARBA" id="ARBA00022840"/>
    </source>
</evidence>
<feature type="compositionally biased region" description="Basic and acidic residues" evidence="11">
    <location>
        <begin position="2787"/>
        <end position="2802"/>
    </location>
</feature>
<dbReference type="GO" id="GO:0042981">
    <property type="term" value="P:regulation of apoptotic process"/>
    <property type="evidence" value="ECO:0007669"/>
    <property type="project" value="InterPro"/>
</dbReference>
<feature type="compositionally biased region" description="Basic and acidic residues" evidence="11">
    <location>
        <begin position="2533"/>
        <end position="2550"/>
    </location>
</feature>
<feature type="compositionally biased region" description="Low complexity" evidence="11">
    <location>
        <begin position="3214"/>
        <end position="3231"/>
    </location>
</feature>
<dbReference type="GO" id="GO:0003777">
    <property type="term" value="F:microtubule motor activity"/>
    <property type="evidence" value="ECO:0007669"/>
    <property type="project" value="InterPro"/>
</dbReference>
<feature type="region of interest" description="Disordered" evidence="11">
    <location>
        <begin position="2533"/>
        <end position="2701"/>
    </location>
</feature>
<comment type="similarity">
    <text evidence="9">Belongs to the TRAFAC class myosin-kinesin ATPase superfamily. Kinesin family.</text>
</comment>
<feature type="compositionally biased region" description="Basic and acidic residues" evidence="11">
    <location>
        <begin position="3045"/>
        <end position="3054"/>
    </location>
</feature>
<dbReference type="GO" id="GO:0008017">
    <property type="term" value="F:microtubule binding"/>
    <property type="evidence" value="ECO:0007669"/>
    <property type="project" value="InterPro"/>
</dbReference>
<evidence type="ECO:0000259" key="12">
    <source>
        <dbReference type="PROSITE" id="PS50006"/>
    </source>
</evidence>
<feature type="region of interest" description="Disordered" evidence="11">
    <location>
        <begin position="1135"/>
        <end position="1157"/>
    </location>
</feature>
<feature type="compositionally biased region" description="Polar residues" evidence="11">
    <location>
        <begin position="4306"/>
        <end position="4315"/>
    </location>
</feature>
<evidence type="ECO:0000256" key="3">
    <source>
        <dbReference type="ARBA" id="ARBA00022553"/>
    </source>
</evidence>
<dbReference type="KEGG" id="bfo:118427547"/>
<feature type="compositionally biased region" description="Polar residues" evidence="11">
    <location>
        <begin position="5503"/>
        <end position="5536"/>
    </location>
</feature>
<comment type="subcellular location">
    <subcellularLocation>
        <location evidence="1">Cytoplasm</location>
        <location evidence="1">Cytoskeleton</location>
    </subcellularLocation>
</comment>
<feature type="region of interest" description="Disordered" evidence="11">
    <location>
        <begin position="4035"/>
        <end position="4166"/>
    </location>
</feature>
<feature type="compositionally biased region" description="Low complexity" evidence="11">
    <location>
        <begin position="1677"/>
        <end position="1687"/>
    </location>
</feature>
<feature type="compositionally biased region" description="Polar residues" evidence="11">
    <location>
        <begin position="4640"/>
        <end position="4655"/>
    </location>
</feature>
<feature type="compositionally biased region" description="Basic and acidic residues" evidence="11">
    <location>
        <begin position="2060"/>
        <end position="2078"/>
    </location>
</feature>
<feature type="compositionally biased region" description="Low complexity" evidence="11">
    <location>
        <begin position="2899"/>
        <end position="2912"/>
    </location>
</feature>
<feature type="compositionally biased region" description="Basic and acidic residues" evidence="11">
    <location>
        <begin position="2099"/>
        <end position="2108"/>
    </location>
</feature>
<feature type="compositionally biased region" description="Low complexity" evidence="11">
    <location>
        <begin position="5059"/>
        <end position="5068"/>
    </location>
</feature>
<feature type="compositionally biased region" description="Polar residues" evidence="11">
    <location>
        <begin position="4331"/>
        <end position="4341"/>
    </location>
</feature>